<feature type="transmembrane region" description="Helical" evidence="6">
    <location>
        <begin position="78"/>
        <end position="100"/>
    </location>
</feature>
<organism evidence="8 9">
    <name type="scientific">Cherax quadricarinatus</name>
    <name type="common">Australian red claw crayfish</name>
    <dbReference type="NCBI Taxonomy" id="27406"/>
    <lineage>
        <taxon>Eukaryota</taxon>
        <taxon>Metazoa</taxon>
        <taxon>Ecdysozoa</taxon>
        <taxon>Arthropoda</taxon>
        <taxon>Crustacea</taxon>
        <taxon>Multicrustacea</taxon>
        <taxon>Malacostraca</taxon>
        <taxon>Eumalacostraca</taxon>
        <taxon>Eucarida</taxon>
        <taxon>Decapoda</taxon>
        <taxon>Pleocyemata</taxon>
        <taxon>Astacidea</taxon>
        <taxon>Parastacoidea</taxon>
        <taxon>Parastacidae</taxon>
        <taxon>Cherax</taxon>
    </lineage>
</organism>
<dbReference type="InterPro" id="IPR008253">
    <property type="entry name" value="Marvel"/>
</dbReference>
<feature type="transmembrane region" description="Helical" evidence="6">
    <location>
        <begin position="12"/>
        <end position="30"/>
    </location>
</feature>
<comment type="caution">
    <text evidence="8">The sequence shown here is derived from an EMBL/GenBank/DDBJ whole genome shotgun (WGS) entry which is preliminary data.</text>
</comment>
<keyword evidence="3 6" id="KW-1133">Transmembrane helix</keyword>
<dbReference type="PANTHER" id="PTHR36692:SF3">
    <property type="entry name" value="PROTEIN SNAKESKIN"/>
    <property type="match status" value="1"/>
</dbReference>
<evidence type="ECO:0000256" key="4">
    <source>
        <dbReference type="ARBA" id="ARBA00023136"/>
    </source>
</evidence>
<dbReference type="GO" id="GO:0019991">
    <property type="term" value="P:septate junction assembly"/>
    <property type="evidence" value="ECO:0007669"/>
    <property type="project" value="InterPro"/>
</dbReference>
<dbReference type="EMBL" id="JARKIK010000085">
    <property type="protein sequence ID" value="KAK8724411.1"/>
    <property type="molecule type" value="Genomic_DNA"/>
</dbReference>
<dbReference type="Proteomes" id="UP001445076">
    <property type="component" value="Unassembled WGS sequence"/>
</dbReference>
<proteinExistence type="predicted"/>
<keyword evidence="2 5" id="KW-0812">Transmembrane</keyword>
<dbReference type="PANTHER" id="PTHR36692">
    <property type="entry name" value="PROTEIN SNAKESKIN"/>
    <property type="match status" value="1"/>
</dbReference>
<reference evidence="8 9" key="1">
    <citation type="journal article" date="2024" name="BMC Genomics">
        <title>Genome assembly of redclaw crayfish (Cherax quadricarinatus) provides insights into its immune adaptation and hypoxia tolerance.</title>
        <authorList>
            <person name="Liu Z."/>
            <person name="Zheng J."/>
            <person name="Li H."/>
            <person name="Fang K."/>
            <person name="Wang S."/>
            <person name="He J."/>
            <person name="Zhou D."/>
            <person name="Weng S."/>
            <person name="Chi M."/>
            <person name="Gu Z."/>
            <person name="He J."/>
            <person name="Li F."/>
            <person name="Wang M."/>
        </authorList>
    </citation>
    <scope>NUCLEOTIDE SEQUENCE [LARGE SCALE GENOMIC DNA]</scope>
    <source>
        <strain evidence="8">ZL_2023a</strain>
    </source>
</reference>
<name>A0AAW0W519_CHEQU</name>
<evidence type="ECO:0000256" key="1">
    <source>
        <dbReference type="ARBA" id="ARBA00004141"/>
    </source>
</evidence>
<dbReference type="AlphaFoldDB" id="A0AAW0W519"/>
<keyword evidence="9" id="KW-1185">Reference proteome</keyword>
<protein>
    <recommendedName>
        <fullName evidence="7">MARVEL domain-containing protein</fullName>
    </recommendedName>
</protein>
<accession>A0AAW0W519</accession>
<feature type="domain" description="MARVEL" evidence="7">
    <location>
        <begin position="7"/>
        <end position="138"/>
    </location>
</feature>
<dbReference type="PROSITE" id="PS51225">
    <property type="entry name" value="MARVEL"/>
    <property type="match status" value="1"/>
</dbReference>
<evidence type="ECO:0000256" key="2">
    <source>
        <dbReference type="ARBA" id="ARBA00022692"/>
    </source>
</evidence>
<comment type="subcellular location">
    <subcellularLocation>
        <location evidence="1">Membrane</location>
        <topology evidence="1">Multi-pass membrane protein</topology>
    </subcellularLocation>
</comment>
<dbReference type="InterPro" id="IPR038976">
    <property type="entry name" value="Ssk"/>
</dbReference>
<dbReference type="GO" id="GO:0005886">
    <property type="term" value="C:plasma membrane"/>
    <property type="evidence" value="ECO:0007669"/>
    <property type="project" value="TreeGrafter"/>
</dbReference>
<feature type="transmembrane region" description="Helical" evidence="6">
    <location>
        <begin position="42"/>
        <end position="66"/>
    </location>
</feature>
<evidence type="ECO:0000256" key="6">
    <source>
        <dbReference type="SAM" id="Phobius"/>
    </source>
</evidence>
<feature type="transmembrane region" description="Helical" evidence="6">
    <location>
        <begin position="112"/>
        <end position="134"/>
    </location>
</feature>
<evidence type="ECO:0000256" key="3">
    <source>
        <dbReference type="ARBA" id="ARBA00022989"/>
    </source>
</evidence>
<keyword evidence="4 5" id="KW-0472">Membrane</keyword>
<sequence>MGLYMKYFKTPSGILKLLEIIFVIVAFGVFRGANASFSNSDANYFGGGVLVTAMIVTPLLLVCYLMGRLEIQKTIFEIVFNLLMFIFLVAAGSVAIHFWTGIKLSKSGKANGVTLGSFCILASISYLADTVCAIRNYRTSS</sequence>
<evidence type="ECO:0000256" key="5">
    <source>
        <dbReference type="PROSITE-ProRule" id="PRU00581"/>
    </source>
</evidence>
<dbReference type="Pfam" id="PF01284">
    <property type="entry name" value="MARVEL"/>
    <property type="match status" value="1"/>
</dbReference>
<evidence type="ECO:0000259" key="7">
    <source>
        <dbReference type="PROSITE" id="PS51225"/>
    </source>
</evidence>
<gene>
    <name evidence="8" type="ORF">OTU49_011061</name>
</gene>
<evidence type="ECO:0000313" key="8">
    <source>
        <dbReference type="EMBL" id="KAK8724411.1"/>
    </source>
</evidence>
<evidence type="ECO:0000313" key="9">
    <source>
        <dbReference type="Proteomes" id="UP001445076"/>
    </source>
</evidence>